<proteinExistence type="predicted"/>
<comment type="caution">
    <text evidence="1">The sequence shown here is derived from an EMBL/GenBank/DDBJ whole genome shotgun (WGS) entry which is preliminary data.</text>
</comment>
<dbReference type="EMBL" id="WHPF01000013">
    <property type="protein sequence ID" value="NNV57196.1"/>
    <property type="molecule type" value="Genomic_DNA"/>
</dbReference>
<evidence type="ECO:0000313" key="2">
    <source>
        <dbReference type="Proteomes" id="UP000598971"/>
    </source>
</evidence>
<name>A0A8J8FJV1_9BACT</name>
<evidence type="ECO:0000313" key="1">
    <source>
        <dbReference type="EMBL" id="NNV57196.1"/>
    </source>
</evidence>
<dbReference type="RefSeq" id="WP_171609145.1">
    <property type="nucleotide sequence ID" value="NZ_WHPF01000013.1"/>
</dbReference>
<accession>A0A8J8FJV1</accession>
<sequence>MSIQELTDRFISDVDNVILAKSVARSLEQIRYERKLYANDIKTKLTVSLDESNISMDYEIILPYSLGDIGNFLNHNEKVFKVETDGKVIITNFAAEIKANKLCITNTIQKLKDSPNLIVYFGDSQLTQFDYLIDKFEQLHDQSVVLLKCYQRINENKTIA</sequence>
<dbReference type="AlphaFoldDB" id="A0A8J8FJV1"/>
<protein>
    <submittedName>
        <fullName evidence="1">Uncharacterized protein</fullName>
    </submittedName>
</protein>
<gene>
    <name evidence="1" type="ORF">GD597_17115</name>
</gene>
<reference evidence="1" key="1">
    <citation type="submission" date="2019-10" db="EMBL/GenBank/DDBJ databases">
        <title>Draft genome sequence of Panacibacter sp. KCS-6.</title>
        <authorList>
            <person name="Yim K.J."/>
        </authorList>
    </citation>
    <scope>NUCLEOTIDE SEQUENCE</scope>
    <source>
        <strain evidence="1">KCS-6</strain>
    </source>
</reference>
<dbReference type="Proteomes" id="UP000598971">
    <property type="component" value="Unassembled WGS sequence"/>
</dbReference>
<organism evidence="1 2">
    <name type="scientific">Limnovirga soli</name>
    <dbReference type="NCBI Taxonomy" id="2656915"/>
    <lineage>
        <taxon>Bacteria</taxon>
        <taxon>Pseudomonadati</taxon>
        <taxon>Bacteroidota</taxon>
        <taxon>Chitinophagia</taxon>
        <taxon>Chitinophagales</taxon>
        <taxon>Chitinophagaceae</taxon>
        <taxon>Limnovirga</taxon>
    </lineage>
</organism>
<keyword evidence="2" id="KW-1185">Reference proteome</keyword>